<dbReference type="Pfam" id="PF02254">
    <property type="entry name" value="TrkA_N"/>
    <property type="match status" value="1"/>
</dbReference>
<dbReference type="PANTHER" id="PTHR43833">
    <property type="entry name" value="POTASSIUM CHANNEL PROTEIN 2-RELATED-RELATED"/>
    <property type="match status" value="1"/>
</dbReference>
<keyword evidence="4" id="KW-0406">Ion transport</keyword>
<dbReference type="Gene3D" id="3.40.50.720">
    <property type="entry name" value="NAD(P)-binding Rossmann-like Domain"/>
    <property type="match status" value="1"/>
</dbReference>
<feature type="domain" description="RCK C-terminal" evidence="3">
    <location>
        <begin position="236"/>
        <end position="321"/>
    </location>
</feature>
<gene>
    <name evidence="4" type="ORF">MNB_ARC-1_184</name>
</gene>
<keyword evidence="2" id="KW-0472">Membrane</keyword>
<keyword evidence="2" id="KW-0812">Transmembrane</keyword>
<dbReference type="InterPro" id="IPR050721">
    <property type="entry name" value="Trk_Ktr_HKT_K-transport"/>
</dbReference>
<dbReference type="InterPro" id="IPR006037">
    <property type="entry name" value="RCK_C"/>
</dbReference>
<keyword evidence="4" id="KW-0407">Ion channel</keyword>
<dbReference type="Gene3D" id="3.30.70.1450">
    <property type="entry name" value="Regulator of K+ conductance, C-terminal domain"/>
    <property type="match status" value="1"/>
</dbReference>
<dbReference type="InterPro" id="IPR003148">
    <property type="entry name" value="RCK_N"/>
</dbReference>
<name>A0A3B1E6U2_9ZZZZ</name>
<sequence>MIGTMGYMVIDDFTILDAIYQTGITFTTVGFGEVAPISPAGRLFTITLIIFGFLIFTLSITVLIQVLVKGKFLDLYKERDMLYKIARLRNHFVIFHHNEYTIQLVRQFKQNHIPFVVVDPREDLEQIAKEHKYPYYIIEETYTENAFLKSHLSSAKGAISLSKNISDNITIIASIRLYEKEIGRNNPFLVICNAETQHDINRLKKLGANKVVAPPALMAKRVSAMAIRPDMENVLDEFLYKKDTPIDMEELIINDGSWLCENKLKDAHLRDKLQVAIIGITESNGKFIQMPKGNTIIHAGCKLLIVGNQKGIWKAKKIVNLIEKPKGL</sequence>
<evidence type="ECO:0000256" key="1">
    <source>
        <dbReference type="ARBA" id="ARBA00004651"/>
    </source>
</evidence>
<dbReference type="Gene3D" id="1.10.287.70">
    <property type="match status" value="1"/>
</dbReference>
<dbReference type="SUPFAM" id="SSF51735">
    <property type="entry name" value="NAD(P)-binding Rossmann-fold domains"/>
    <property type="match status" value="1"/>
</dbReference>
<reference evidence="4" key="1">
    <citation type="submission" date="2018-10" db="EMBL/GenBank/DDBJ databases">
        <authorList>
            <person name="Aoki K."/>
        </authorList>
    </citation>
    <scope>NUCLEOTIDE SEQUENCE</scope>
</reference>
<dbReference type="GO" id="GO:0005886">
    <property type="term" value="C:plasma membrane"/>
    <property type="evidence" value="ECO:0007669"/>
    <property type="project" value="UniProtKB-SubCell"/>
</dbReference>
<dbReference type="InterPro" id="IPR013099">
    <property type="entry name" value="K_chnl_dom"/>
</dbReference>
<dbReference type="GO" id="GO:0006813">
    <property type="term" value="P:potassium ion transport"/>
    <property type="evidence" value="ECO:0007669"/>
    <property type="project" value="InterPro"/>
</dbReference>
<dbReference type="SUPFAM" id="SSF116726">
    <property type="entry name" value="TrkA C-terminal domain-like"/>
    <property type="match status" value="1"/>
</dbReference>
<keyword evidence="2" id="KW-1133">Transmembrane helix</keyword>
<comment type="subcellular location">
    <subcellularLocation>
        <location evidence="1">Cell membrane</location>
        <topology evidence="1">Multi-pass membrane protein</topology>
    </subcellularLocation>
</comment>
<dbReference type="InterPro" id="IPR036291">
    <property type="entry name" value="NAD(P)-bd_dom_sf"/>
</dbReference>
<dbReference type="PROSITE" id="PS51202">
    <property type="entry name" value="RCK_C"/>
    <property type="match status" value="1"/>
</dbReference>
<dbReference type="AlphaFoldDB" id="A0A3B1E6U2"/>
<feature type="transmembrane region" description="Helical" evidence="2">
    <location>
        <begin position="43"/>
        <end position="68"/>
    </location>
</feature>
<dbReference type="Pfam" id="PF07885">
    <property type="entry name" value="Ion_trans_2"/>
    <property type="match status" value="1"/>
</dbReference>
<dbReference type="PANTHER" id="PTHR43833:SF9">
    <property type="entry name" value="POTASSIUM CHANNEL PROTEIN YUGO-RELATED"/>
    <property type="match status" value="1"/>
</dbReference>
<evidence type="ECO:0000313" key="4">
    <source>
        <dbReference type="EMBL" id="VAY86534.1"/>
    </source>
</evidence>
<evidence type="ECO:0000256" key="2">
    <source>
        <dbReference type="SAM" id="Phobius"/>
    </source>
</evidence>
<dbReference type="InterPro" id="IPR036721">
    <property type="entry name" value="RCK_C_sf"/>
</dbReference>
<dbReference type="Pfam" id="PF02080">
    <property type="entry name" value="TrkA_C"/>
    <property type="match status" value="1"/>
</dbReference>
<dbReference type="GO" id="GO:0008324">
    <property type="term" value="F:monoatomic cation transmembrane transporter activity"/>
    <property type="evidence" value="ECO:0007669"/>
    <property type="project" value="InterPro"/>
</dbReference>
<dbReference type="SUPFAM" id="SSF81324">
    <property type="entry name" value="Voltage-gated potassium channels"/>
    <property type="match status" value="1"/>
</dbReference>
<evidence type="ECO:0000259" key="3">
    <source>
        <dbReference type="PROSITE" id="PS51202"/>
    </source>
</evidence>
<dbReference type="EMBL" id="UOYO01000013">
    <property type="protein sequence ID" value="VAY86534.1"/>
    <property type="molecule type" value="Genomic_DNA"/>
</dbReference>
<keyword evidence="4" id="KW-0813">Transport</keyword>
<protein>
    <submittedName>
        <fullName evidence="4">Potassium channel protein</fullName>
    </submittedName>
</protein>
<accession>A0A3B1E6U2</accession>
<organism evidence="4">
    <name type="scientific">hydrothermal vent metagenome</name>
    <dbReference type="NCBI Taxonomy" id="652676"/>
    <lineage>
        <taxon>unclassified sequences</taxon>
        <taxon>metagenomes</taxon>
        <taxon>ecological metagenomes</taxon>
    </lineage>
</organism>
<proteinExistence type="predicted"/>